<dbReference type="InterPro" id="IPR003825">
    <property type="entry name" value="Colicin-V_CvpA"/>
</dbReference>
<feature type="transmembrane region" description="Helical" evidence="5">
    <location>
        <begin position="101"/>
        <end position="122"/>
    </location>
</feature>
<feature type="transmembrane region" description="Helical" evidence="5">
    <location>
        <begin position="28"/>
        <end position="49"/>
    </location>
</feature>
<evidence type="ECO:0000256" key="3">
    <source>
        <dbReference type="ARBA" id="ARBA00022989"/>
    </source>
</evidence>
<comment type="subcellular location">
    <subcellularLocation>
        <location evidence="1">Membrane</location>
        <topology evidence="1">Multi-pass membrane protein</topology>
    </subcellularLocation>
</comment>
<keyword evidence="4 5" id="KW-0472">Membrane</keyword>
<keyword evidence="2 5" id="KW-0812">Transmembrane</keyword>
<comment type="caution">
    <text evidence="6">The sequence shown here is derived from an EMBL/GenBank/DDBJ whole genome shotgun (WGS) entry which is preliminary data.</text>
</comment>
<dbReference type="EMBL" id="JACVDC010000001">
    <property type="protein sequence ID" value="MBC9794338.1"/>
    <property type="molecule type" value="Genomic_DNA"/>
</dbReference>
<dbReference type="GO" id="GO:0009403">
    <property type="term" value="P:toxin biosynthetic process"/>
    <property type="evidence" value="ECO:0007669"/>
    <property type="project" value="InterPro"/>
</dbReference>
<evidence type="ECO:0000256" key="2">
    <source>
        <dbReference type="ARBA" id="ARBA00022692"/>
    </source>
</evidence>
<evidence type="ECO:0000256" key="4">
    <source>
        <dbReference type="ARBA" id="ARBA00023136"/>
    </source>
</evidence>
<accession>A0A926JN46</accession>
<dbReference type="Proteomes" id="UP000653730">
    <property type="component" value="Unassembled WGS sequence"/>
</dbReference>
<dbReference type="RefSeq" id="WP_187963500.1">
    <property type="nucleotide sequence ID" value="NZ_JACVDC010000001.1"/>
</dbReference>
<feature type="transmembrane region" description="Helical" evidence="5">
    <location>
        <begin position="6"/>
        <end position="21"/>
    </location>
</feature>
<protein>
    <submittedName>
        <fullName evidence="6">CvpA family protein</fullName>
    </submittedName>
</protein>
<feature type="transmembrane region" description="Helical" evidence="5">
    <location>
        <begin position="61"/>
        <end position="81"/>
    </location>
</feature>
<sequence>MNYIDIAIGVLIVFGFVRGLFKGLFVEIASLAALILGIYFAIHFSYIAGDYLENYVDWDEKYLNLAAFILVFCVVIIVVSLAGKLLTKIADFAALGLLNKVLGGLFGGLKVVVVIGALLVFFDATDNVMSFVDAEKKRTSVLYTPVKEIGEAVFHLVLENKDENLGLGWELSDPDP</sequence>
<keyword evidence="7" id="KW-1185">Reference proteome</keyword>
<proteinExistence type="predicted"/>
<reference evidence="6 7" key="1">
    <citation type="submission" date="2020-09" db="EMBL/GenBank/DDBJ databases">
        <title>Sinomicrobium weinanense sp. nov., a halophilic bacteria isolated from saline-alkali soil.</title>
        <authorList>
            <person name="Wu P."/>
            <person name="Ren H."/>
            <person name="Mei Y."/>
            <person name="Liang Y."/>
            <person name="Chen Z."/>
        </authorList>
    </citation>
    <scope>NUCLEOTIDE SEQUENCE [LARGE SCALE GENOMIC DNA]</scope>
    <source>
        <strain evidence="6 7">FJxs</strain>
    </source>
</reference>
<evidence type="ECO:0000313" key="6">
    <source>
        <dbReference type="EMBL" id="MBC9794338.1"/>
    </source>
</evidence>
<name>A0A926JN46_9FLAO</name>
<evidence type="ECO:0000256" key="1">
    <source>
        <dbReference type="ARBA" id="ARBA00004141"/>
    </source>
</evidence>
<gene>
    <name evidence="6" type="ORF">IBL28_00045</name>
</gene>
<dbReference type="AlphaFoldDB" id="A0A926JN46"/>
<dbReference type="Pfam" id="PF02674">
    <property type="entry name" value="Colicin_V"/>
    <property type="match status" value="1"/>
</dbReference>
<evidence type="ECO:0000256" key="5">
    <source>
        <dbReference type="SAM" id="Phobius"/>
    </source>
</evidence>
<evidence type="ECO:0000313" key="7">
    <source>
        <dbReference type="Proteomes" id="UP000653730"/>
    </source>
</evidence>
<organism evidence="6 7">
    <name type="scientific">Sinomicrobium weinanense</name>
    <dbReference type="NCBI Taxonomy" id="2842200"/>
    <lineage>
        <taxon>Bacteria</taxon>
        <taxon>Pseudomonadati</taxon>
        <taxon>Bacteroidota</taxon>
        <taxon>Flavobacteriia</taxon>
        <taxon>Flavobacteriales</taxon>
        <taxon>Flavobacteriaceae</taxon>
        <taxon>Sinomicrobium</taxon>
    </lineage>
</organism>
<dbReference type="GO" id="GO:0016020">
    <property type="term" value="C:membrane"/>
    <property type="evidence" value="ECO:0007669"/>
    <property type="project" value="UniProtKB-SubCell"/>
</dbReference>
<keyword evidence="3 5" id="KW-1133">Transmembrane helix</keyword>
<dbReference type="PANTHER" id="PTHR37306:SF1">
    <property type="entry name" value="COLICIN V PRODUCTION PROTEIN"/>
    <property type="match status" value="1"/>
</dbReference>
<dbReference type="PANTHER" id="PTHR37306">
    <property type="entry name" value="COLICIN V PRODUCTION PROTEIN"/>
    <property type="match status" value="1"/>
</dbReference>